<dbReference type="EMBL" id="MU005600">
    <property type="protein sequence ID" value="KAF2679885.1"/>
    <property type="molecule type" value="Genomic_DNA"/>
</dbReference>
<proteinExistence type="predicted"/>
<dbReference type="AlphaFoldDB" id="A0A6G1IP15"/>
<protein>
    <submittedName>
        <fullName evidence="1">Uncharacterized protein</fullName>
    </submittedName>
</protein>
<accession>A0A6G1IP15</accession>
<evidence type="ECO:0000313" key="2">
    <source>
        <dbReference type="Proteomes" id="UP000799291"/>
    </source>
</evidence>
<keyword evidence="2" id="KW-1185">Reference proteome</keyword>
<sequence length="205" mass="23203">MSCILSAKKVSLGRLTCLTLWNCVRPHGFLSSLFPNNANQQLELRHSALTIPDDSEEHIDRLFDIVFASSNKLKSLCLHKDDREGYEPIASMRNIEELGKNLRLLSLYGTRDNIGSPVVTESDDAREVPAWSMTFKLHKLAKNVFHYMFEHVPRSKLDALFLGREDSTDLAVDEEVPPYTPRHCFIKSKQEAFGRTATTAVQVPS</sequence>
<reference evidence="1" key="1">
    <citation type="journal article" date="2020" name="Stud. Mycol.">
        <title>101 Dothideomycetes genomes: a test case for predicting lifestyles and emergence of pathogens.</title>
        <authorList>
            <person name="Haridas S."/>
            <person name="Albert R."/>
            <person name="Binder M."/>
            <person name="Bloem J."/>
            <person name="Labutti K."/>
            <person name="Salamov A."/>
            <person name="Andreopoulos B."/>
            <person name="Baker S."/>
            <person name="Barry K."/>
            <person name="Bills G."/>
            <person name="Bluhm B."/>
            <person name="Cannon C."/>
            <person name="Castanera R."/>
            <person name="Culley D."/>
            <person name="Daum C."/>
            <person name="Ezra D."/>
            <person name="Gonzalez J."/>
            <person name="Henrissat B."/>
            <person name="Kuo A."/>
            <person name="Liang C."/>
            <person name="Lipzen A."/>
            <person name="Lutzoni F."/>
            <person name="Magnuson J."/>
            <person name="Mondo S."/>
            <person name="Nolan M."/>
            <person name="Ohm R."/>
            <person name="Pangilinan J."/>
            <person name="Park H.-J."/>
            <person name="Ramirez L."/>
            <person name="Alfaro M."/>
            <person name="Sun H."/>
            <person name="Tritt A."/>
            <person name="Yoshinaga Y."/>
            <person name="Zwiers L.-H."/>
            <person name="Turgeon B."/>
            <person name="Goodwin S."/>
            <person name="Spatafora J."/>
            <person name="Crous P."/>
            <person name="Grigoriev I."/>
        </authorList>
    </citation>
    <scope>NUCLEOTIDE SEQUENCE</scope>
    <source>
        <strain evidence="1">CBS 122367</strain>
    </source>
</reference>
<organism evidence="1 2">
    <name type="scientific">Lentithecium fluviatile CBS 122367</name>
    <dbReference type="NCBI Taxonomy" id="1168545"/>
    <lineage>
        <taxon>Eukaryota</taxon>
        <taxon>Fungi</taxon>
        <taxon>Dikarya</taxon>
        <taxon>Ascomycota</taxon>
        <taxon>Pezizomycotina</taxon>
        <taxon>Dothideomycetes</taxon>
        <taxon>Pleosporomycetidae</taxon>
        <taxon>Pleosporales</taxon>
        <taxon>Massarineae</taxon>
        <taxon>Lentitheciaceae</taxon>
        <taxon>Lentithecium</taxon>
    </lineage>
</organism>
<evidence type="ECO:0000313" key="1">
    <source>
        <dbReference type="EMBL" id="KAF2679885.1"/>
    </source>
</evidence>
<dbReference type="Proteomes" id="UP000799291">
    <property type="component" value="Unassembled WGS sequence"/>
</dbReference>
<dbReference type="OrthoDB" id="3799981at2759"/>
<gene>
    <name evidence="1" type="ORF">K458DRAFT_434778</name>
</gene>
<name>A0A6G1IP15_9PLEO</name>